<dbReference type="PANTHER" id="PTHR43875:SF14">
    <property type="entry name" value="ABC TRANSPORTER ATP-BINDING PROTEIN"/>
    <property type="match status" value="1"/>
</dbReference>
<dbReference type="CDD" id="cd03301">
    <property type="entry name" value="ABC_MalK_N"/>
    <property type="match status" value="1"/>
</dbReference>
<dbReference type="InterPro" id="IPR015855">
    <property type="entry name" value="ABC_transpr_MalK-like"/>
</dbReference>
<dbReference type="SUPFAM" id="SSF52540">
    <property type="entry name" value="P-loop containing nucleoside triphosphate hydrolases"/>
    <property type="match status" value="1"/>
</dbReference>
<keyword evidence="2 4" id="KW-0067">ATP-binding</keyword>
<accession>A0ABV0GXM5</accession>
<dbReference type="Pfam" id="PF00005">
    <property type="entry name" value="ABC_tran"/>
    <property type="match status" value="1"/>
</dbReference>
<dbReference type="InterPro" id="IPR003593">
    <property type="entry name" value="AAA+_ATPase"/>
</dbReference>
<dbReference type="InterPro" id="IPR047641">
    <property type="entry name" value="ABC_transpr_MalK/UgpC-like"/>
</dbReference>
<protein>
    <submittedName>
        <fullName evidence="4">ABC transporter ATP-binding protein</fullName>
    </submittedName>
</protein>
<gene>
    <name evidence="4" type="ORF">V3C41_20045</name>
</gene>
<dbReference type="InterPro" id="IPR027417">
    <property type="entry name" value="P-loop_NTPase"/>
</dbReference>
<feature type="domain" description="ABC transporter" evidence="3">
    <location>
        <begin position="10"/>
        <end position="242"/>
    </location>
</feature>
<dbReference type="EMBL" id="JBBMFV010000004">
    <property type="protein sequence ID" value="MEO3943370.1"/>
    <property type="molecule type" value="Genomic_DNA"/>
</dbReference>
<dbReference type="PROSITE" id="PS50893">
    <property type="entry name" value="ABC_TRANSPORTER_2"/>
    <property type="match status" value="1"/>
</dbReference>
<dbReference type="Gene3D" id="2.40.50.100">
    <property type="match status" value="1"/>
</dbReference>
<dbReference type="SMART" id="SM00382">
    <property type="entry name" value="AAA"/>
    <property type="match status" value="1"/>
</dbReference>
<proteinExistence type="predicted"/>
<dbReference type="InterPro" id="IPR017871">
    <property type="entry name" value="ABC_transporter-like_CS"/>
</dbReference>
<keyword evidence="5" id="KW-1185">Reference proteome</keyword>
<evidence type="ECO:0000313" key="4">
    <source>
        <dbReference type="EMBL" id="MEO3943370.1"/>
    </source>
</evidence>
<dbReference type="Gene3D" id="3.40.50.300">
    <property type="entry name" value="P-loop containing nucleotide triphosphate hydrolases"/>
    <property type="match status" value="1"/>
</dbReference>
<dbReference type="PROSITE" id="PS00211">
    <property type="entry name" value="ABC_TRANSPORTER_1"/>
    <property type="match status" value="1"/>
</dbReference>
<evidence type="ECO:0000259" key="3">
    <source>
        <dbReference type="PROSITE" id="PS50893"/>
    </source>
</evidence>
<sequence>MSSNPSTAAVSISGLTKSFGHGTPVLRGVDLEVQPGECVVFLGPSGCGKTTLLRCIAGLEEPTEGHILFNGTDLTKEQPQHRPVGLVFQDFALYPHKRVRDNIGLGLRVGGLPKAEVRERVEEVARLLQIDHLLERYPRELSGGQKQRVGIGRALAKEPKVLLMDEPLSNLDAKLRYEMRNEIEGLRGRLTETAIIYVTHDQSEAMSLADRIIVMNKGVIAQEGSGRDIYLSPADRFVAEFVGSPPISFLTLPDDRVLGLRSEAVHLGHPVGTEELGAGHLLGSEHFGHEILARYRTTYGELTVRLSADIEHIPDETPISYTSHLALWFDQSGNRATSRQDALELRS</sequence>
<organism evidence="4 5">
    <name type="scientific">Paenarthrobacter nicotinovorans</name>
    <name type="common">Arthrobacter nicotinovorans</name>
    <dbReference type="NCBI Taxonomy" id="29320"/>
    <lineage>
        <taxon>Bacteria</taxon>
        <taxon>Bacillati</taxon>
        <taxon>Actinomycetota</taxon>
        <taxon>Actinomycetes</taxon>
        <taxon>Micrococcales</taxon>
        <taxon>Micrococcaceae</taxon>
        <taxon>Paenarthrobacter</taxon>
    </lineage>
</organism>
<dbReference type="GO" id="GO:0005524">
    <property type="term" value="F:ATP binding"/>
    <property type="evidence" value="ECO:0007669"/>
    <property type="project" value="UniProtKB-KW"/>
</dbReference>
<evidence type="ECO:0000313" key="5">
    <source>
        <dbReference type="Proteomes" id="UP001448614"/>
    </source>
</evidence>
<reference evidence="4 5" key="1">
    <citation type="journal article" date="2024" name="Appl. Microbiol. Biotechnol.">
        <title>Biosynthetic gene clusters with biotechnological applications in novel Antarctic isolates from Actinomycetota.</title>
        <authorList>
            <person name="Bruna P."/>
            <person name="Nunez-Montero K."/>
            <person name="Contreras M.J."/>
            <person name="Leal K."/>
            <person name="Garcia M."/>
            <person name="Abanto M."/>
            <person name="Barrientos L."/>
        </authorList>
    </citation>
    <scope>NUCLEOTIDE SEQUENCE [LARGE SCALE GENOMIC DNA]</scope>
    <source>
        <strain evidence="4 5">Se16.17</strain>
    </source>
</reference>
<dbReference type="PANTHER" id="PTHR43875">
    <property type="entry name" value="MALTODEXTRIN IMPORT ATP-BINDING PROTEIN MSMX"/>
    <property type="match status" value="1"/>
</dbReference>
<name>A0ABV0GXM5_PAENI</name>
<keyword evidence="1" id="KW-0547">Nucleotide-binding</keyword>
<dbReference type="InterPro" id="IPR003439">
    <property type="entry name" value="ABC_transporter-like_ATP-bd"/>
</dbReference>
<dbReference type="RefSeq" id="WP_162150838.1">
    <property type="nucleotide sequence ID" value="NZ_JBBMFV010000004.1"/>
</dbReference>
<evidence type="ECO:0000256" key="1">
    <source>
        <dbReference type="ARBA" id="ARBA00022741"/>
    </source>
</evidence>
<evidence type="ECO:0000256" key="2">
    <source>
        <dbReference type="ARBA" id="ARBA00022840"/>
    </source>
</evidence>
<dbReference type="Proteomes" id="UP001448614">
    <property type="component" value="Unassembled WGS sequence"/>
</dbReference>
<comment type="caution">
    <text evidence="4">The sequence shown here is derived from an EMBL/GenBank/DDBJ whole genome shotgun (WGS) entry which is preliminary data.</text>
</comment>